<accession>T0J1N4</accession>
<dbReference type="PATRIC" id="fig|1096930.3.peg.1152"/>
<dbReference type="RefSeq" id="WP_021233120.1">
    <property type="nucleotide sequence ID" value="NZ_ATHL01000046.1"/>
</dbReference>
<dbReference type="PIRSF" id="PIRSF008546">
    <property type="entry name" value="UCP008546"/>
    <property type="match status" value="1"/>
</dbReference>
<dbReference type="Pfam" id="PF08837">
    <property type="entry name" value="DUF1810"/>
    <property type="match status" value="1"/>
</dbReference>
<reference evidence="1 2" key="1">
    <citation type="journal article" date="2013" name="Genome Announc.">
        <title>Genome Sequence of Novosphingobium lindaniclasticum LE124T, Isolated from a Hexachlorocyclohexane Dumpsite.</title>
        <authorList>
            <person name="Saxena A."/>
            <person name="Nayyar N."/>
            <person name="Sangwan N."/>
            <person name="Kumari R."/>
            <person name="Khurana J.P."/>
            <person name="Lal R."/>
        </authorList>
    </citation>
    <scope>NUCLEOTIDE SEQUENCE [LARGE SCALE GENOMIC DNA]</scope>
    <source>
        <strain evidence="1 2">LE124</strain>
    </source>
</reference>
<evidence type="ECO:0008006" key="3">
    <source>
        <dbReference type="Google" id="ProtNLM"/>
    </source>
</evidence>
<keyword evidence="2" id="KW-1185">Reference proteome</keyword>
<dbReference type="SUPFAM" id="SSF140736">
    <property type="entry name" value="Rv1873-like"/>
    <property type="match status" value="1"/>
</dbReference>
<dbReference type="OrthoDB" id="9801870at2"/>
<evidence type="ECO:0000313" key="1">
    <source>
        <dbReference type="EMBL" id="EQB18050.1"/>
    </source>
</evidence>
<evidence type="ECO:0000313" key="2">
    <source>
        <dbReference type="Proteomes" id="UP000015527"/>
    </source>
</evidence>
<dbReference type="InterPro" id="IPR036287">
    <property type="entry name" value="Rv1873-like_sf"/>
</dbReference>
<dbReference type="eggNOG" id="COG5579">
    <property type="taxonomic scope" value="Bacteria"/>
</dbReference>
<dbReference type="Proteomes" id="UP000015527">
    <property type="component" value="Unassembled WGS sequence"/>
</dbReference>
<dbReference type="Gene3D" id="1.25.40.380">
    <property type="entry name" value="Protein of unknown function DUF1810"/>
    <property type="match status" value="1"/>
</dbReference>
<protein>
    <recommendedName>
        <fullName evidence="3">Calpastatin</fullName>
    </recommendedName>
</protein>
<dbReference type="InterPro" id="IPR014937">
    <property type="entry name" value="DUF1810"/>
</dbReference>
<comment type="caution">
    <text evidence="1">The sequence shown here is derived from an EMBL/GenBank/DDBJ whole genome shotgun (WGS) entry which is preliminary data.</text>
</comment>
<organism evidence="1 2">
    <name type="scientific">Novosphingobium lindaniclasticum LE124</name>
    <dbReference type="NCBI Taxonomy" id="1096930"/>
    <lineage>
        <taxon>Bacteria</taxon>
        <taxon>Pseudomonadati</taxon>
        <taxon>Pseudomonadota</taxon>
        <taxon>Alphaproteobacteria</taxon>
        <taxon>Sphingomonadales</taxon>
        <taxon>Sphingomonadaceae</taxon>
        <taxon>Novosphingobium</taxon>
    </lineage>
</organism>
<name>T0J1N4_9SPHN</name>
<sequence>MAALDRFVEAQSRDYPSVVAELQRGSKRSHWIWYIFPQVAGLGRSETARFYAISTLSEAKAYLAHPLLGARLRECVQLMLCWQPERSAATILGELDAMKLRSSLTLFEAAGGGALFGRAIDGFFEGRRDENTLRIVGLTAPRTK</sequence>
<gene>
    <name evidence="1" type="ORF">L284_05825</name>
</gene>
<dbReference type="EMBL" id="ATHL01000046">
    <property type="protein sequence ID" value="EQB18050.1"/>
    <property type="molecule type" value="Genomic_DNA"/>
</dbReference>
<dbReference type="AlphaFoldDB" id="T0J1N4"/>
<proteinExistence type="predicted"/>